<feature type="compositionally biased region" description="Low complexity" evidence="4">
    <location>
        <begin position="222"/>
        <end position="242"/>
    </location>
</feature>
<dbReference type="GO" id="GO:0016491">
    <property type="term" value="F:oxidoreductase activity"/>
    <property type="evidence" value="ECO:0007669"/>
    <property type="project" value="UniProtKB-KW"/>
</dbReference>
<accession>A0AAD5YYF2</accession>
<dbReference type="PANTHER" id="PTHR43618">
    <property type="entry name" value="7-ALPHA-HYDROXYSTEROID DEHYDROGENASE"/>
    <property type="match status" value="1"/>
</dbReference>
<dbReference type="InterPro" id="IPR002347">
    <property type="entry name" value="SDR_fam"/>
</dbReference>
<feature type="region of interest" description="Disordered" evidence="4">
    <location>
        <begin position="213"/>
        <end position="246"/>
    </location>
</feature>
<dbReference type="Pfam" id="PF00106">
    <property type="entry name" value="adh_short"/>
    <property type="match status" value="1"/>
</dbReference>
<keyword evidence="6" id="KW-1185">Reference proteome</keyword>
<sequence length="416" mass="44379">MTPLDSSFTSKGSLLDPDPVISGSDRSLHRFSPLNLFNVEGMVVVITGGGTGIGLMMASALENNGATVYIVGRRGEVLKRAAAENNRFGKIIPLEGDITSKDSLLSIVDIVKARHGFIDLLVNNAAIARNLYKYPLPTPATSLSEDPPSPPHSPSPDCSGWTIPSIKAFQNALWETGSMEDWEESFRTNTTAVYYTTIAFLELLHQGNVRRQRFENGPSPALSQSSSGTGTPSLSSGSLPQSDPLASSGFAMPMGEGFSKPPYHSSQVISVSSSGAFRVDSKVLSPSYTLSKSACTHLGKLMANLLAPWGIRSNVLAPGVWPTDMTTSPTPDIKLDPKVLASVVPLKRVGTEEDMAGTILYMASRAGAYMNGAVWLVDGGRVKRILEANELVTPHPRNMSRGESRGEVSATSLISQ</sequence>
<protein>
    <recommendedName>
        <fullName evidence="7">NAD(P)-binding protein</fullName>
    </recommendedName>
</protein>
<evidence type="ECO:0008006" key="7">
    <source>
        <dbReference type="Google" id="ProtNLM"/>
    </source>
</evidence>
<dbReference type="SUPFAM" id="SSF51735">
    <property type="entry name" value="NAD(P)-binding Rossmann-fold domains"/>
    <property type="match status" value="1"/>
</dbReference>
<dbReference type="Proteomes" id="UP001213000">
    <property type="component" value="Unassembled WGS sequence"/>
</dbReference>
<evidence type="ECO:0000313" key="6">
    <source>
        <dbReference type="Proteomes" id="UP001213000"/>
    </source>
</evidence>
<dbReference type="CDD" id="cd05233">
    <property type="entry name" value="SDR_c"/>
    <property type="match status" value="1"/>
</dbReference>
<evidence type="ECO:0000256" key="2">
    <source>
        <dbReference type="ARBA" id="ARBA00022857"/>
    </source>
</evidence>
<organism evidence="5 6">
    <name type="scientific">Leucocoprinus birnbaumii</name>
    <dbReference type="NCBI Taxonomy" id="56174"/>
    <lineage>
        <taxon>Eukaryota</taxon>
        <taxon>Fungi</taxon>
        <taxon>Dikarya</taxon>
        <taxon>Basidiomycota</taxon>
        <taxon>Agaricomycotina</taxon>
        <taxon>Agaricomycetes</taxon>
        <taxon>Agaricomycetidae</taxon>
        <taxon>Agaricales</taxon>
        <taxon>Agaricineae</taxon>
        <taxon>Agaricaceae</taxon>
        <taxon>Leucocoprinus</taxon>
    </lineage>
</organism>
<evidence type="ECO:0000256" key="4">
    <source>
        <dbReference type="SAM" id="MobiDB-lite"/>
    </source>
</evidence>
<proteinExistence type="inferred from homology"/>
<keyword evidence="3" id="KW-0560">Oxidoreductase</keyword>
<dbReference type="PANTHER" id="PTHR43618:SF18">
    <property type="entry name" value="SHORT CHAIN DEHYDROGENASE_REDUCTASE FAMILY (AFU_ORTHOLOGUE AFUA_5G12480)"/>
    <property type="match status" value="1"/>
</dbReference>
<dbReference type="PRINTS" id="PR00081">
    <property type="entry name" value="GDHRDH"/>
</dbReference>
<dbReference type="Pfam" id="PF13561">
    <property type="entry name" value="adh_short_C2"/>
    <property type="match status" value="1"/>
</dbReference>
<dbReference type="Gene3D" id="3.40.50.720">
    <property type="entry name" value="NAD(P)-binding Rossmann-like Domain"/>
    <property type="match status" value="1"/>
</dbReference>
<evidence type="ECO:0000313" key="5">
    <source>
        <dbReference type="EMBL" id="KAJ3575864.1"/>
    </source>
</evidence>
<keyword evidence="2" id="KW-0521">NADP</keyword>
<name>A0AAD5YYF2_9AGAR</name>
<gene>
    <name evidence="5" type="ORF">NP233_g807</name>
</gene>
<dbReference type="InterPro" id="IPR036291">
    <property type="entry name" value="NAD(P)-bd_dom_sf"/>
</dbReference>
<feature type="region of interest" description="Disordered" evidence="4">
    <location>
        <begin position="141"/>
        <end position="160"/>
    </location>
</feature>
<comment type="caution">
    <text evidence="5">The sequence shown here is derived from an EMBL/GenBank/DDBJ whole genome shotgun (WGS) entry which is preliminary data.</text>
</comment>
<feature type="region of interest" description="Disordered" evidence="4">
    <location>
        <begin position="395"/>
        <end position="416"/>
    </location>
</feature>
<dbReference type="EMBL" id="JANIEX010000025">
    <property type="protein sequence ID" value="KAJ3575864.1"/>
    <property type="molecule type" value="Genomic_DNA"/>
</dbReference>
<comment type="similarity">
    <text evidence="1">Belongs to the short-chain dehydrogenases/reductases (SDR) family.</text>
</comment>
<dbReference type="AlphaFoldDB" id="A0AAD5YYF2"/>
<dbReference type="InterPro" id="IPR052178">
    <property type="entry name" value="Sec_Metab_Biosynth_SDR"/>
</dbReference>
<reference evidence="5" key="1">
    <citation type="submission" date="2022-07" db="EMBL/GenBank/DDBJ databases">
        <title>Genome Sequence of Leucocoprinus birnbaumii.</title>
        <authorList>
            <person name="Buettner E."/>
        </authorList>
    </citation>
    <scope>NUCLEOTIDE SEQUENCE</scope>
    <source>
        <strain evidence="5">VT141</strain>
    </source>
</reference>
<evidence type="ECO:0000256" key="3">
    <source>
        <dbReference type="ARBA" id="ARBA00023002"/>
    </source>
</evidence>
<evidence type="ECO:0000256" key="1">
    <source>
        <dbReference type="ARBA" id="ARBA00006484"/>
    </source>
</evidence>